<name>A0A067N1S0_BOTB1</name>
<gene>
    <name evidence="2" type="ORF">BOTBODRAFT_61516</name>
</gene>
<feature type="compositionally biased region" description="Polar residues" evidence="1">
    <location>
        <begin position="117"/>
        <end position="129"/>
    </location>
</feature>
<organism evidence="2 3">
    <name type="scientific">Botryobasidium botryosum (strain FD-172 SS1)</name>
    <dbReference type="NCBI Taxonomy" id="930990"/>
    <lineage>
        <taxon>Eukaryota</taxon>
        <taxon>Fungi</taxon>
        <taxon>Dikarya</taxon>
        <taxon>Basidiomycota</taxon>
        <taxon>Agaricomycotina</taxon>
        <taxon>Agaricomycetes</taxon>
        <taxon>Cantharellales</taxon>
        <taxon>Botryobasidiaceae</taxon>
        <taxon>Botryobasidium</taxon>
    </lineage>
</organism>
<feature type="compositionally biased region" description="Basic and acidic residues" evidence="1">
    <location>
        <begin position="158"/>
        <end position="169"/>
    </location>
</feature>
<dbReference type="Proteomes" id="UP000027195">
    <property type="component" value="Unassembled WGS sequence"/>
</dbReference>
<keyword evidence="3" id="KW-1185">Reference proteome</keyword>
<accession>A0A067N1S0</accession>
<evidence type="ECO:0000313" key="2">
    <source>
        <dbReference type="EMBL" id="KDQ21948.1"/>
    </source>
</evidence>
<dbReference type="InParanoid" id="A0A067N1S0"/>
<sequence>MMLNISFIDQLGRGLRSESPIKKTTTPRRGYLSPAYDIAEGRAMPPYNSSSANNYNPSSLLLAGPLSPARPISQYIQPRSPQSRHQPALPLEHSSPPTPFNPQHISPFSGSAPAYQYPSSHAQRSYQPHSSSPPSSPSPSPSRPYIIKSNNQPHPPIRRVEMRDDKEETWSTLPPRKKQKPAHALDGRKSTGIAVSGKFRLPIAREDPSPVVPKRSVKMYKPPPMTKSTGKERAADPQVIMKISRVGKDTGRFGFCGGTPTKEGSGQGQRIINPAGKHGNCHCGHHIRHF</sequence>
<dbReference type="EMBL" id="KL198016">
    <property type="protein sequence ID" value="KDQ21948.1"/>
    <property type="molecule type" value="Genomic_DNA"/>
</dbReference>
<evidence type="ECO:0000313" key="3">
    <source>
        <dbReference type="Proteomes" id="UP000027195"/>
    </source>
</evidence>
<feature type="region of interest" description="Disordered" evidence="1">
    <location>
        <begin position="71"/>
        <end position="188"/>
    </location>
</feature>
<feature type="compositionally biased region" description="Polar residues" evidence="1">
    <location>
        <begin position="74"/>
        <end position="85"/>
    </location>
</feature>
<reference evidence="3" key="1">
    <citation type="journal article" date="2014" name="Proc. Natl. Acad. Sci. U.S.A.">
        <title>Extensive sampling of basidiomycete genomes demonstrates inadequacy of the white-rot/brown-rot paradigm for wood decay fungi.</title>
        <authorList>
            <person name="Riley R."/>
            <person name="Salamov A.A."/>
            <person name="Brown D.W."/>
            <person name="Nagy L.G."/>
            <person name="Floudas D."/>
            <person name="Held B.W."/>
            <person name="Levasseur A."/>
            <person name="Lombard V."/>
            <person name="Morin E."/>
            <person name="Otillar R."/>
            <person name="Lindquist E.A."/>
            <person name="Sun H."/>
            <person name="LaButti K.M."/>
            <person name="Schmutz J."/>
            <person name="Jabbour D."/>
            <person name="Luo H."/>
            <person name="Baker S.E."/>
            <person name="Pisabarro A.G."/>
            <person name="Walton J.D."/>
            <person name="Blanchette R.A."/>
            <person name="Henrissat B."/>
            <person name="Martin F."/>
            <person name="Cullen D."/>
            <person name="Hibbett D.S."/>
            <person name="Grigoriev I.V."/>
        </authorList>
    </citation>
    <scope>NUCLEOTIDE SEQUENCE [LARGE SCALE GENOMIC DNA]</scope>
    <source>
        <strain evidence="3">FD-172 SS1</strain>
    </source>
</reference>
<evidence type="ECO:0000256" key="1">
    <source>
        <dbReference type="SAM" id="MobiDB-lite"/>
    </source>
</evidence>
<protein>
    <submittedName>
        <fullName evidence="2">Uncharacterized protein</fullName>
    </submittedName>
</protein>
<feature type="region of interest" description="Disordered" evidence="1">
    <location>
        <begin position="205"/>
        <end position="234"/>
    </location>
</feature>
<dbReference type="HOGENOM" id="CLU_959723_0_0_1"/>
<proteinExistence type="predicted"/>
<dbReference type="AlphaFoldDB" id="A0A067N1S0"/>